<sequence length="83" mass="8508">MGGNFSQNGIRSGTGNLFTFNNSGFAGTTYSQISAPTAVPFDIPGGATIPTVGSLFALALMRKAKKSIASKNRIANPVNTVVS</sequence>
<dbReference type="Proteomes" id="UP000276103">
    <property type="component" value="Unassembled WGS sequence"/>
</dbReference>
<keyword evidence="1" id="KW-0472">Membrane</keyword>
<keyword evidence="1" id="KW-0812">Transmembrane</keyword>
<name>A0A433UWR4_ANAVA</name>
<accession>A0A433UWR4</accession>
<dbReference type="EMBL" id="RSCM01000003">
    <property type="protein sequence ID" value="RUS98283.1"/>
    <property type="molecule type" value="Genomic_DNA"/>
</dbReference>
<proteinExistence type="predicted"/>
<dbReference type="AlphaFoldDB" id="A0A433UWR4"/>
<gene>
    <name evidence="2" type="ORF">DSM107003_13710</name>
</gene>
<feature type="transmembrane region" description="Helical" evidence="1">
    <location>
        <begin position="43"/>
        <end position="61"/>
    </location>
</feature>
<keyword evidence="1" id="KW-1133">Transmembrane helix</keyword>
<keyword evidence="3" id="KW-1185">Reference proteome</keyword>
<organism evidence="2 3">
    <name type="scientific">Trichormus variabilis SAG 1403-4b</name>
    <dbReference type="NCBI Taxonomy" id="447716"/>
    <lineage>
        <taxon>Bacteria</taxon>
        <taxon>Bacillati</taxon>
        <taxon>Cyanobacteriota</taxon>
        <taxon>Cyanophyceae</taxon>
        <taxon>Nostocales</taxon>
        <taxon>Nostocaceae</taxon>
        <taxon>Trichormus</taxon>
    </lineage>
</organism>
<evidence type="ECO:0000256" key="1">
    <source>
        <dbReference type="SAM" id="Phobius"/>
    </source>
</evidence>
<reference evidence="2 3" key="1">
    <citation type="journal article" date="2019" name="Genome Biol. Evol.">
        <title>Day and night: Metabolic profiles and evolutionary relationships of six axenic non-marine cyanobacteria.</title>
        <authorList>
            <person name="Will S.E."/>
            <person name="Henke P."/>
            <person name="Boedeker C."/>
            <person name="Huang S."/>
            <person name="Brinkmann H."/>
            <person name="Rohde M."/>
            <person name="Jarek M."/>
            <person name="Friedl T."/>
            <person name="Seufert S."/>
            <person name="Schumacher M."/>
            <person name="Overmann J."/>
            <person name="Neumann-Schaal M."/>
            <person name="Petersen J."/>
        </authorList>
    </citation>
    <scope>NUCLEOTIDE SEQUENCE [LARGE SCALE GENOMIC DNA]</scope>
    <source>
        <strain evidence="2 3">SAG 1403-4b</strain>
    </source>
</reference>
<evidence type="ECO:0000313" key="3">
    <source>
        <dbReference type="Proteomes" id="UP000276103"/>
    </source>
</evidence>
<evidence type="ECO:0000313" key="2">
    <source>
        <dbReference type="EMBL" id="RUS98283.1"/>
    </source>
</evidence>
<protein>
    <submittedName>
        <fullName evidence="2">Uncharacterized protein</fullName>
    </submittedName>
</protein>
<comment type="caution">
    <text evidence="2">The sequence shown here is derived from an EMBL/GenBank/DDBJ whole genome shotgun (WGS) entry which is preliminary data.</text>
</comment>